<dbReference type="EMBL" id="CM000780">
    <property type="protein sequence ID" value="AQK60287.1"/>
    <property type="molecule type" value="Genomic_DNA"/>
</dbReference>
<protein>
    <submittedName>
        <fullName evidence="1">Uncharacterized protein</fullName>
    </submittedName>
</protein>
<evidence type="ECO:0000313" key="1">
    <source>
        <dbReference type="EMBL" id="AQK60287.1"/>
    </source>
</evidence>
<name>A0A1D6QS21_MAIZE</name>
<organism evidence="1">
    <name type="scientific">Zea mays</name>
    <name type="common">Maize</name>
    <dbReference type="NCBI Taxonomy" id="4577"/>
    <lineage>
        <taxon>Eukaryota</taxon>
        <taxon>Viridiplantae</taxon>
        <taxon>Streptophyta</taxon>
        <taxon>Embryophyta</taxon>
        <taxon>Tracheophyta</taxon>
        <taxon>Spermatophyta</taxon>
        <taxon>Magnoliopsida</taxon>
        <taxon>Liliopsida</taxon>
        <taxon>Poales</taxon>
        <taxon>Poaceae</taxon>
        <taxon>PACMAD clade</taxon>
        <taxon>Panicoideae</taxon>
        <taxon>Andropogonodae</taxon>
        <taxon>Andropogoneae</taxon>
        <taxon>Tripsacinae</taxon>
        <taxon>Zea</taxon>
    </lineage>
</organism>
<reference evidence="1" key="1">
    <citation type="submission" date="2015-12" db="EMBL/GenBank/DDBJ databases">
        <title>Update maize B73 reference genome by single molecule sequencing technologies.</title>
        <authorList>
            <consortium name="Maize Genome Sequencing Project"/>
            <person name="Ware D."/>
        </authorList>
    </citation>
    <scope>NUCLEOTIDE SEQUENCE</scope>
    <source>
        <tissue evidence="1">Seedling</tissue>
    </source>
</reference>
<dbReference type="InParanoid" id="A0A1D6QS21"/>
<dbReference type="EMBL" id="CM000780">
    <property type="protein sequence ID" value="AQK60288.1"/>
    <property type="molecule type" value="Genomic_DNA"/>
</dbReference>
<sequence>MIEEEIEGSVSSAH</sequence>
<gene>
    <name evidence="1" type="ORF">ZEAMMB73_Zm00001d053760</name>
</gene>
<proteinExistence type="predicted"/>
<accession>A0A1D6QS21</accession>